<dbReference type="AlphaFoldDB" id="A0AAD6LYD8"/>
<evidence type="ECO:0000313" key="2">
    <source>
        <dbReference type="Proteomes" id="UP001164929"/>
    </source>
</evidence>
<name>A0AAD6LYD8_9ROSI</name>
<comment type="caution">
    <text evidence="1">The sequence shown here is derived from an EMBL/GenBank/DDBJ whole genome shotgun (WGS) entry which is preliminary data.</text>
</comment>
<dbReference type="Proteomes" id="UP001164929">
    <property type="component" value="Chromosome 13"/>
</dbReference>
<organism evidence="1 2">
    <name type="scientific">Populus alba x Populus x berolinensis</name>
    <dbReference type="NCBI Taxonomy" id="444605"/>
    <lineage>
        <taxon>Eukaryota</taxon>
        <taxon>Viridiplantae</taxon>
        <taxon>Streptophyta</taxon>
        <taxon>Embryophyta</taxon>
        <taxon>Tracheophyta</taxon>
        <taxon>Spermatophyta</taxon>
        <taxon>Magnoliopsida</taxon>
        <taxon>eudicotyledons</taxon>
        <taxon>Gunneridae</taxon>
        <taxon>Pentapetalae</taxon>
        <taxon>rosids</taxon>
        <taxon>fabids</taxon>
        <taxon>Malpighiales</taxon>
        <taxon>Salicaceae</taxon>
        <taxon>Saliceae</taxon>
        <taxon>Populus</taxon>
    </lineage>
</organism>
<gene>
    <name evidence="1" type="ORF">NC653_031261</name>
</gene>
<reference evidence="1" key="1">
    <citation type="journal article" date="2023" name="Mol. Ecol. Resour.">
        <title>Chromosome-level genome assembly of a triploid poplar Populus alba 'Berolinensis'.</title>
        <authorList>
            <person name="Chen S."/>
            <person name="Yu Y."/>
            <person name="Wang X."/>
            <person name="Wang S."/>
            <person name="Zhang T."/>
            <person name="Zhou Y."/>
            <person name="He R."/>
            <person name="Meng N."/>
            <person name="Wang Y."/>
            <person name="Liu W."/>
            <person name="Liu Z."/>
            <person name="Liu J."/>
            <person name="Guo Q."/>
            <person name="Huang H."/>
            <person name="Sederoff R.R."/>
            <person name="Wang G."/>
            <person name="Qu G."/>
            <person name="Chen S."/>
        </authorList>
    </citation>
    <scope>NUCLEOTIDE SEQUENCE</scope>
    <source>
        <strain evidence="1">SC-2020</strain>
    </source>
</reference>
<evidence type="ECO:0000313" key="1">
    <source>
        <dbReference type="EMBL" id="KAJ6975355.1"/>
    </source>
</evidence>
<protein>
    <submittedName>
        <fullName evidence="1">Uncharacterized protein</fullName>
    </submittedName>
</protein>
<sequence length="21" mass="2425">MMRWFCSGCRGICQSRGECTL</sequence>
<dbReference type="EMBL" id="JAQIZT010000013">
    <property type="protein sequence ID" value="KAJ6975355.1"/>
    <property type="molecule type" value="Genomic_DNA"/>
</dbReference>
<keyword evidence="2" id="KW-1185">Reference proteome</keyword>
<accession>A0AAD6LYD8</accession>
<proteinExistence type="predicted"/>